<evidence type="ECO:0000256" key="1">
    <source>
        <dbReference type="SAM" id="MobiDB-lite"/>
    </source>
</evidence>
<keyword evidence="2" id="KW-1133">Transmembrane helix</keyword>
<feature type="region of interest" description="Disordered" evidence="1">
    <location>
        <begin position="1"/>
        <end position="24"/>
    </location>
</feature>
<keyword evidence="2" id="KW-0472">Membrane</keyword>
<dbReference type="Proteomes" id="UP001499990">
    <property type="component" value="Unassembled WGS sequence"/>
</dbReference>
<dbReference type="EMBL" id="BAAAYL010000001">
    <property type="protein sequence ID" value="GAA3377409.1"/>
    <property type="molecule type" value="Genomic_DNA"/>
</dbReference>
<organism evidence="3 4">
    <name type="scientific">Streptomyces sannanensis</name>
    <dbReference type="NCBI Taxonomy" id="285536"/>
    <lineage>
        <taxon>Bacteria</taxon>
        <taxon>Bacillati</taxon>
        <taxon>Actinomycetota</taxon>
        <taxon>Actinomycetes</taxon>
        <taxon>Kitasatosporales</taxon>
        <taxon>Streptomycetaceae</taxon>
        <taxon>Streptomyces</taxon>
    </lineage>
</organism>
<feature type="region of interest" description="Disordered" evidence="1">
    <location>
        <begin position="161"/>
        <end position="180"/>
    </location>
</feature>
<sequence length="197" mass="21683">MKTTVERPNVPQTPSPGHGNPPVEDRRHMIRRRWLTALVIVLLIGIPAGYLVISAEQSRDSGRVKAAKVATDGLQDGKPSKVQRSIYEVPLPKGAEDVAYYETNNWKVSRLHMRFRTTESGLSWFLHEVGTSPAALEPGRVTIASADAQTVRWTFGPDRAWAGTTHRQPAPRPNQDITVDLTDPSAPVVYVVSTATP</sequence>
<proteinExistence type="predicted"/>
<evidence type="ECO:0000313" key="3">
    <source>
        <dbReference type="EMBL" id="GAA3377409.1"/>
    </source>
</evidence>
<gene>
    <name evidence="3" type="ORF">GCM10020367_53000</name>
</gene>
<protein>
    <recommendedName>
        <fullName evidence="5">Sugar kinase</fullName>
    </recommendedName>
</protein>
<dbReference type="RefSeq" id="WP_345042081.1">
    <property type="nucleotide sequence ID" value="NZ_BAAAYL010000001.1"/>
</dbReference>
<evidence type="ECO:0000256" key="2">
    <source>
        <dbReference type="SAM" id="Phobius"/>
    </source>
</evidence>
<keyword evidence="2" id="KW-0812">Transmembrane</keyword>
<reference evidence="4" key="1">
    <citation type="journal article" date="2019" name="Int. J. Syst. Evol. Microbiol.">
        <title>The Global Catalogue of Microorganisms (GCM) 10K type strain sequencing project: providing services to taxonomists for standard genome sequencing and annotation.</title>
        <authorList>
            <consortium name="The Broad Institute Genomics Platform"/>
            <consortium name="The Broad Institute Genome Sequencing Center for Infectious Disease"/>
            <person name="Wu L."/>
            <person name="Ma J."/>
        </authorList>
    </citation>
    <scope>NUCLEOTIDE SEQUENCE [LARGE SCALE GENOMIC DNA]</scope>
    <source>
        <strain evidence="4">JCM 9651</strain>
    </source>
</reference>
<comment type="caution">
    <text evidence="3">The sequence shown here is derived from an EMBL/GenBank/DDBJ whole genome shotgun (WGS) entry which is preliminary data.</text>
</comment>
<accession>A0ABP6SIC7</accession>
<evidence type="ECO:0000313" key="4">
    <source>
        <dbReference type="Proteomes" id="UP001499990"/>
    </source>
</evidence>
<keyword evidence="4" id="KW-1185">Reference proteome</keyword>
<name>A0ABP6SIC7_9ACTN</name>
<evidence type="ECO:0008006" key="5">
    <source>
        <dbReference type="Google" id="ProtNLM"/>
    </source>
</evidence>
<feature type="transmembrane region" description="Helical" evidence="2">
    <location>
        <begin position="34"/>
        <end position="53"/>
    </location>
</feature>